<feature type="compositionally biased region" description="Low complexity" evidence="4">
    <location>
        <begin position="13"/>
        <end position="30"/>
    </location>
</feature>
<keyword evidence="3" id="KW-0206">Cytoskeleton</keyword>
<organism evidence="6 7">
    <name type="scientific">Alectura lathami</name>
    <name type="common">Australian brush turkey</name>
    <dbReference type="NCBI Taxonomy" id="81907"/>
    <lineage>
        <taxon>Eukaryota</taxon>
        <taxon>Metazoa</taxon>
        <taxon>Chordata</taxon>
        <taxon>Craniata</taxon>
        <taxon>Vertebrata</taxon>
        <taxon>Euteleostomi</taxon>
        <taxon>Archelosauria</taxon>
        <taxon>Archosauria</taxon>
        <taxon>Dinosauria</taxon>
        <taxon>Saurischia</taxon>
        <taxon>Theropoda</taxon>
        <taxon>Coelurosauria</taxon>
        <taxon>Aves</taxon>
        <taxon>Neognathae</taxon>
        <taxon>Galloanserae</taxon>
        <taxon>Galliformes</taxon>
        <taxon>Megapodiidae</taxon>
        <taxon>Alectura</taxon>
    </lineage>
</organism>
<gene>
    <name evidence="6" type="primary">Alms1</name>
    <name evidence="6" type="ORF">ALELAT_R05234</name>
</gene>
<feature type="region of interest" description="Disordered" evidence="4">
    <location>
        <begin position="1324"/>
        <end position="1368"/>
    </location>
</feature>
<feature type="region of interest" description="Disordered" evidence="4">
    <location>
        <begin position="1513"/>
        <end position="1561"/>
    </location>
</feature>
<dbReference type="GO" id="GO:0005813">
    <property type="term" value="C:centrosome"/>
    <property type="evidence" value="ECO:0007669"/>
    <property type="project" value="UniProtKB-SubCell"/>
</dbReference>
<evidence type="ECO:0000313" key="7">
    <source>
        <dbReference type="Proteomes" id="UP000562322"/>
    </source>
</evidence>
<feature type="non-terminal residue" evidence="6">
    <location>
        <position position="2868"/>
    </location>
</feature>
<feature type="compositionally biased region" description="Polar residues" evidence="4">
    <location>
        <begin position="1796"/>
        <end position="1805"/>
    </location>
</feature>
<evidence type="ECO:0000256" key="1">
    <source>
        <dbReference type="ARBA" id="ARBA00004300"/>
    </source>
</evidence>
<evidence type="ECO:0000256" key="3">
    <source>
        <dbReference type="ARBA" id="ARBA00023212"/>
    </source>
</evidence>
<feature type="compositionally biased region" description="Low complexity" evidence="4">
    <location>
        <begin position="1345"/>
        <end position="1368"/>
    </location>
</feature>
<evidence type="ECO:0000259" key="5">
    <source>
        <dbReference type="Pfam" id="PF15309"/>
    </source>
</evidence>
<feature type="compositionally biased region" description="Polar residues" evidence="4">
    <location>
        <begin position="313"/>
        <end position="329"/>
    </location>
</feature>
<name>A0A7L0VXS0_ALELA</name>
<reference evidence="6 7" key="1">
    <citation type="submission" date="2019-09" db="EMBL/GenBank/DDBJ databases">
        <title>Bird 10,000 Genomes (B10K) Project - Family phase.</title>
        <authorList>
            <person name="Zhang G."/>
        </authorList>
    </citation>
    <scope>NUCLEOTIDE SEQUENCE [LARGE SCALE GENOMIC DNA]</scope>
    <source>
        <strain evidence="6">B10K-DU-001-39</strain>
        <tissue evidence="6">Muscle</tissue>
    </source>
</reference>
<feature type="compositionally biased region" description="Polar residues" evidence="4">
    <location>
        <begin position="1815"/>
        <end position="1825"/>
    </location>
</feature>
<feature type="region of interest" description="Disordered" evidence="4">
    <location>
        <begin position="2226"/>
        <end position="2300"/>
    </location>
</feature>
<feature type="domain" description="ALMS motif" evidence="5">
    <location>
        <begin position="2733"/>
        <end position="2864"/>
    </location>
</feature>
<dbReference type="PANTHER" id="PTHR21553">
    <property type="entry name" value="ALMS1-RELATED"/>
    <property type="match status" value="1"/>
</dbReference>
<feature type="region of interest" description="Disordered" evidence="4">
    <location>
        <begin position="1747"/>
        <end position="1825"/>
    </location>
</feature>
<dbReference type="GO" id="GO:0005829">
    <property type="term" value="C:cytosol"/>
    <property type="evidence" value="ECO:0007669"/>
    <property type="project" value="TreeGrafter"/>
</dbReference>
<feature type="region of interest" description="Disordered" evidence="4">
    <location>
        <begin position="2375"/>
        <end position="2404"/>
    </location>
</feature>
<dbReference type="InterPro" id="IPR029299">
    <property type="entry name" value="ALMS_motif"/>
</dbReference>
<feature type="compositionally biased region" description="Basic and acidic residues" evidence="4">
    <location>
        <begin position="1513"/>
        <end position="1532"/>
    </location>
</feature>
<comment type="subcellular location">
    <subcellularLocation>
        <location evidence="1">Cytoplasm</location>
        <location evidence="1">Cytoskeleton</location>
        <location evidence="1">Microtubule organizing center</location>
        <location evidence="1">Centrosome</location>
    </subcellularLocation>
</comment>
<feature type="region of interest" description="Disordered" evidence="4">
    <location>
        <begin position="692"/>
        <end position="724"/>
    </location>
</feature>
<dbReference type="GO" id="GO:0005814">
    <property type="term" value="C:centriole"/>
    <property type="evidence" value="ECO:0007669"/>
    <property type="project" value="TreeGrafter"/>
</dbReference>
<feature type="region of interest" description="Disordered" evidence="4">
    <location>
        <begin position="2033"/>
        <end position="2072"/>
    </location>
</feature>
<evidence type="ECO:0000256" key="4">
    <source>
        <dbReference type="SAM" id="MobiDB-lite"/>
    </source>
</evidence>
<feature type="compositionally biased region" description="Polar residues" evidence="4">
    <location>
        <begin position="668"/>
        <end position="677"/>
    </location>
</feature>
<feature type="compositionally biased region" description="Basic and acidic residues" evidence="4">
    <location>
        <begin position="2275"/>
        <end position="2288"/>
    </location>
</feature>
<feature type="compositionally biased region" description="Basic and acidic residues" evidence="4">
    <location>
        <begin position="1220"/>
        <end position="1233"/>
    </location>
</feature>
<protein>
    <submittedName>
        <fullName evidence="6">ALMS1 protein</fullName>
    </submittedName>
</protein>
<feature type="region of interest" description="Disordered" evidence="4">
    <location>
        <begin position="757"/>
        <end position="824"/>
    </location>
</feature>
<feature type="compositionally biased region" description="Basic and acidic residues" evidence="4">
    <location>
        <begin position="2386"/>
        <end position="2399"/>
    </location>
</feature>
<keyword evidence="7" id="KW-1185">Reference proteome</keyword>
<feature type="region of interest" description="Disordered" evidence="4">
    <location>
        <begin position="309"/>
        <end position="334"/>
    </location>
</feature>
<feature type="compositionally biased region" description="Basic and acidic residues" evidence="4">
    <location>
        <begin position="1148"/>
        <end position="1157"/>
    </location>
</feature>
<dbReference type="GO" id="GO:0008017">
    <property type="term" value="F:microtubule binding"/>
    <property type="evidence" value="ECO:0007669"/>
    <property type="project" value="TreeGrafter"/>
</dbReference>
<feature type="compositionally biased region" description="Low complexity" evidence="4">
    <location>
        <begin position="1326"/>
        <end position="1337"/>
    </location>
</feature>
<keyword evidence="2" id="KW-0963">Cytoplasm</keyword>
<accession>A0A7L0VXS0</accession>
<comment type="caution">
    <text evidence="6">The sequence shown here is derived from an EMBL/GenBank/DDBJ whole genome shotgun (WGS) entry which is preliminary data.</text>
</comment>
<feature type="compositionally biased region" description="Basic and acidic residues" evidence="4">
    <location>
        <begin position="1685"/>
        <end position="1697"/>
    </location>
</feature>
<evidence type="ECO:0000256" key="2">
    <source>
        <dbReference type="ARBA" id="ARBA00022490"/>
    </source>
</evidence>
<feature type="region of interest" description="Disordered" evidence="4">
    <location>
        <begin position="1"/>
        <end position="30"/>
    </location>
</feature>
<feature type="region of interest" description="Disordered" evidence="4">
    <location>
        <begin position="657"/>
        <end position="678"/>
    </location>
</feature>
<feature type="region of interest" description="Disordered" evidence="4">
    <location>
        <begin position="1060"/>
        <end position="1106"/>
    </location>
</feature>
<dbReference type="GO" id="GO:0046599">
    <property type="term" value="P:regulation of centriole replication"/>
    <property type="evidence" value="ECO:0007669"/>
    <property type="project" value="TreeGrafter"/>
</dbReference>
<dbReference type="EMBL" id="VXAV01000881">
    <property type="protein sequence ID" value="NXL83769.1"/>
    <property type="molecule type" value="Genomic_DNA"/>
</dbReference>
<dbReference type="Proteomes" id="UP000562322">
    <property type="component" value="Unassembled WGS sequence"/>
</dbReference>
<sequence length="2868" mass="310637">PIATTPPHHGWQEESLSQSSSETQASAASEISLGEAIRQKTAASQEIESWYQLPAEVDASCLTAASGSRLGLACDRTDLTEFPTLEEGVLPSAETSRRQWPGNRAHGLLMDIQDSPFSPCLPLLMYSTQGQRLSDETLFQQSGRDFVPLRGVPDASGASEEHSEPLHIQEAVWLTDAEAPSDAPGDCFTVSQHPLPFTPAELHEASVGGYLPQQTSCSLAVVQSNTEASEKCKNGPNEKALILQAGDCSANSTSKVMLIQENRTNKMEASLAEQTCNTCVKDERFTCNNDVPALGFELAEKEKELLRHDEFSSSENSSCKTALTKNSGKSEGEMQMQKVKMAKSESEGCLRHLEKAEKEKKVPELDFSNLLSDDVRKDSCKNSDAQDAFSAKTSEIVRESREHGVDLNGLGSMKAVAVTNELQGALLDHQQKQGSPAGRLEKEEFTPVVTGTSDCAPEQLAVADMGAPSSCSENTLVEPEPGVRKADFTISDFSIERGHKVTDISPSFNIPTDDGSFFRHFSHPSYQSTPGIFLNKNVKAELGARVVKSDAQGSPLCLNEDNCGSSSTSTPTSVDKQHSLQCAQKENNKHFESLKLKYPHTGRIQSLPSLNFMEKVGTWNMSQPGSVCDALASCVPSVSSPRKKAYSATDISSDKILSIRSSSRNPKDSVTPSSGETRSLAGFHFHSKISECGHPLTRSQSDNSDAAGKNASPSEAVEPVNSEAVQPLEAKSNVLGVPESRLGGSLIHRLTAELASGSTDKDADGNSMGQSSDPNAFIPSDSVAQLLREDGNSPPDDLKKCDDLENERLPHNLDTPTGRVSMDNFGDISPDSLNLPANSGESSRGGLGSAGLSAVISGHFFTSAEGDNFIPLGATSLKTPEKEELNIEERIPIYLRNLGIDQSPGTILTPFVPRGPIREVEFSPSDLRTLKDSTDMLTRTAQQPRGELPAAVDITETSFDSGTSTVSVSVPMNSEVGSGTLSPRELSPCFSRSFGDKPTSQCSMSCHQVEVTAPLSTQWETKCSGVSKVAEPSQHLQTVSPGCRSNSQSPVLVVKNELEDMRNNSQRWTASSGAGGKGEREAGKGSQTSSAGSERNKGQESDSQIRSGAVQEILKLLAEAEDIAGSWHDPVFSTASSRETGESSPGLPEKEDGPIDSELVKDSVPQFQKIFSWDETMTQRSRQEERSVIKPLDSHKGSLKWECSFDVSLHSRKEMTEVTKEFRTEKSVGRSEPEGCSSVTTDRNQPGFVTVAQSNAESELSTERPSELGNPPPSEPLGSVTNVLEASWSGLLKASGPVSTAGGIRESGSTSADSLAARVKNLLGNPSVSPVSTTPVPGGFQSMLSKASAAGSQAGGMQDSDGSSSGDSLAARVKNLLRNPSEPLGSIVDVPRGFPSMLKANVAGSQAGGVQESDGSSSGDSLAARVKNLLRNGAPGTPTTQALRSADEEERKARAWVKLKLASSSQESVSDLNEEDQQRIQEIKAELLLSARKSGRAKGPWSCSLGAALEHSCNQERDKEHFRTPSDRRFHPDSPAQASRTKELSEPSLQQAVPLGRAEPSDSCLLKDTQLKPLSTAEAPACTQPQAASHHADGVVGLHPPLQKEWDAWAMRSAAASGAQTEKGPFPAQKKLSFPRCSEEMSKQITSITFSSRRRFQSPLISMVLDGDGLDEIVPLEVGSASTEEQSHGRQHWERSEACPPSSPGLAGSCSNEIAFPAASGRFRDVSAGSNRAGAYQEAACLSDQDAEERQTLSAKSPDVLSQDVTEPGRHSARLLMADSDTRVSQDSSGLHAPRSVNSYQQEKNSPPGHRCESSEGSSPAIQTDLSEGCGKLMEEEKCPGAVLLLQKESAEQSGASHHSFPDEILSTTSGSPSSPIKKVLSCVHITLSPKCSNLELPRDLSTEKDMRLGNKLEVNSQSMPFKTPETSLEAVPKLPPADLVLEDQRCSSLTVPVPSAGPCLVLSSVPSTAGQELPSEGGERPQAVGSGACGLKNACSCLVPAKTRSTSDAATQITTESPEKTTLSAEIYVSSQDGESAAHQPSLQETHEFPKRTTSSHNKIPSFPRQGGQPVLLPYKPSGSTGMYYVPYLKPGSNIFPLGSETSAESCHSGSNDAHPLRFPVSVLGLQDGKPPDRTATRHKEGICSKRAMPRLAWAEEQMLPLEAAPEHTHHLKTVKTTHSAFTSERFSLHHPVSVRESCSSSSELSGGCAGVGHTGPSLGAAIRSRERAHRHGRVASAHPRRDGEREFFLLNAEADDSRNEDLNAGTPLGNETSGKELPQRGGRGAEQRAAGSCPSCSRVTGLHDSVEKDLPLRRRTHPAGGLDELWGKFLERQQRHQQHEWRRNGELSLVERLDRLARVLQNPIRYTLMPAKSESNVSGKKNKGKEQKKVRLPEKNMSESTLEPQERPCIDCDESSFVELRKSRLGEKVTCHLNEAVEHRQYLETSSDASLERRLGKDLCTTISSTLSESDATQTDMEATAQAEVSSSTSTIDTARLIRAFGHERVRVSPRLSQLYCTIHQQKSRSEEWDKGSSRAGSVEYPKVPFERHRKRKETQKAVFVALDSTSTSSSSWGPSSALSNKRRARMLNKGVQAGDLEIVNSATKKNTRDVGVTFPTPRSLQPIQRAREPWHCVGGISGESDGMVTDHRAAGSKGISWFVQAEDLKSESRKENCSNSCPGPGPSWFEPLTGTKPWREPLREKNCQEQQCSSVTQAAAPERDAESRPLRPLVKLTLQEALAVHRPDFISRSGERVKHLKLVMEERRMQSVLQSQREELFNPPEKRKGYRNASPMLSDRGYLIKEKRRTIRKSEMFQRSKRIYEQLPEVQRKREEEKRKTEYNSYRLKAQLYKMKITNRVLGRKVPWN</sequence>
<feature type="region of interest" description="Disordered" evidence="4">
    <location>
        <begin position="1220"/>
        <end position="1278"/>
    </location>
</feature>
<evidence type="ECO:0000313" key="6">
    <source>
        <dbReference type="EMBL" id="NXL83769.1"/>
    </source>
</evidence>
<feature type="region of interest" description="Disordered" evidence="4">
    <location>
        <begin position="1850"/>
        <end position="1875"/>
    </location>
</feature>
<dbReference type="Pfam" id="PF15309">
    <property type="entry name" value="ALMS_motif"/>
    <property type="match status" value="1"/>
</dbReference>
<proteinExistence type="predicted"/>
<dbReference type="OrthoDB" id="9113790at2759"/>
<dbReference type="PANTHER" id="PTHR21553:SF22">
    <property type="entry name" value="CENTROSOME-ASSOCIATED PROTEIN ALMS1"/>
    <property type="match status" value="1"/>
</dbReference>
<feature type="non-terminal residue" evidence="6">
    <location>
        <position position="1"/>
    </location>
</feature>
<feature type="compositionally biased region" description="Basic and acidic residues" evidence="4">
    <location>
        <begin position="787"/>
        <end position="811"/>
    </location>
</feature>
<feature type="region of interest" description="Disordered" evidence="4">
    <location>
        <begin position="1679"/>
        <end position="1707"/>
    </location>
</feature>
<feature type="compositionally biased region" description="Polar residues" evidence="4">
    <location>
        <begin position="2033"/>
        <end position="2045"/>
    </location>
</feature>
<feature type="region of interest" description="Disordered" evidence="4">
    <location>
        <begin position="1128"/>
        <end position="1157"/>
    </location>
</feature>
<feature type="compositionally biased region" description="Polar residues" evidence="4">
    <location>
        <begin position="1866"/>
        <end position="1875"/>
    </location>
</feature>